<feature type="domain" description="Cathepsin propeptide inhibitor" evidence="9">
    <location>
        <begin position="39"/>
        <end position="99"/>
    </location>
</feature>
<comment type="similarity">
    <text evidence="1">Belongs to the peptidase C1 family.</text>
</comment>
<dbReference type="Pfam" id="PF08246">
    <property type="entry name" value="Inhibitor_I29"/>
    <property type="match status" value="1"/>
</dbReference>
<proteinExistence type="inferred from homology"/>
<name>I3JBV4_ORENI</name>
<evidence type="ECO:0000313" key="10">
    <source>
        <dbReference type="Ensembl" id="ENSONIP00000006344.2"/>
    </source>
</evidence>
<dbReference type="InterPro" id="IPR013128">
    <property type="entry name" value="Peptidase_C1A"/>
</dbReference>
<dbReference type="PROSITE" id="PS00139">
    <property type="entry name" value="THIOL_PROTEASE_CYS"/>
    <property type="match status" value="1"/>
</dbReference>
<keyword evidence="11" id="KW-1185">Reference proteome</keyword>
<dbReference type="InParanoid" id="I3JBV4"/>
<dbReference type="Ensembl" id="ENSONIT00000006349.2">
    <property type="protein sequence ID" value="ENSONIP00000006344.2"/>
    <property type="gene ID" value="ENSONIG00000003466.2"/>
</dbReference>
<dbReference type="Gene3D" id="3.90.70.10">
    <property type="entry name" value="Cysteine proteinases"/>
    <property type="match status" value="1"/>
</dbReference>
<feature type="domain" description="Peptidase C1A papain C-terminal" evidence="8">
    <location>
        <begin position="131"/>
        <end position="345"/>
    </location>
</feature>
<dbReference type="FunFam" id="3.90.70.10:FF:000006">
    <property type="entry name" value="Cathepsin S"/>
    <property type="match status" value="1"/>
</dbReference>
<keyword evidence="5" id="KW-0865">Zymogen</keyword>
<reference evidence="10" key="2">
    <citation type="submission" date="2025-08" db="UniProtKB">
        <authorList>
            <consortium name="Ensembl"/>
        </authorList>
    </citation>
    <scope>IDENTIFICATION</scope>
</reference>
<evidence type="ECO:0000256" key="2">
    <source>
        <dbReference type="ARBA" id="ARBA00022670"/>
    </source>
</evidence>
<dbReference type="InterPro" id="IPR025661">
    <property type="entry name" value="Pept_asp_AS"/>
</dbReference>
<keyword evidence="3" id="KW-0378">Hydrolase</keyword>
<dbReference type="SUPFAM" id="SSF54001">
    <property type="entry name" value="Cysteine proteinases"/>
    <property type="match status" value="1"/>
</dbReference>
<evidence type="ECO:0000256" key="6">
    <source>
        <dbReference type="ARBA" id="ARBA00023157"/>
    </source>
</evidence>
<reference evidence="10" key="3">
    <citation type="submission" date="2025-09" db="UniProtKB">
        <authorList>
            <consortium name="Ensembl"/>
        </authorList>
    </citation>
    <scope>IDENTIFICATION</scope>
</reference>
<feature type="signal peptide" evidence="7">
    <location>
        <begin position="1"/>
        <end position="25"/>
    </location>
</feature>
<dbReference type="CDD" id="cd02248">
    <property type="entry name" value="Peptidase_C1A"/>
    <property type="match status" value="1"/>
</dbReference>
<evidence type="ECO:0000313" key="11">
    <source>
        <dbReference type="Proteomes" id="UP000005207"/>
    </source>
</evidence>
<dbReference type="InterPro" id="IPR039417">
    <property type="entry name" value="Peptidase_C1A_papain-like"/>
</dbReference>
<organism evidence="10 11">
    <name type="scientific">Oreochromis niloticus</name>
    <name type="common">Nile tilapia</name>
    <name type="synonym">Tilapia nilotica</name>
    <dbReference type="NCBI Taxonomy" id="8128"/>
    <lineage>
        <taxon>Eukaryota</taxon>
        <taxon>Metazoa</taxon>
        <taxon>Chordata</taxon>
        <taxon>Craniata</taxon>
        <taxon>Vertebrata</taxon>
        <taxon>Euteleostomi</taxon>
        <taxon>Actinopterygii</taxon>
        <taxon>Neopterygii</taxon>
        <taxon>Teleostei</taxon>
        <taxon>Neoteleostei</taxon>
        <taxon>Acanthomorphata</taxon>
        <taxon>Ovalentaria</taxon>
        <taxon>Cichlomorphae</taxon>
        <taxon>Cichliformes</taxon>
        <taxon>Cichlidae</taxon>
        <taxon>African cichlids</taxon>
        <taxon>Pseudocrenilabrinae</taxon>
        <taxon>Oreochromini</taxon>
        <taxon>Oreochromis</taxon>
    </lineage>
</organism>
<dbReference type="GO" id="GO:0006508">
    <property type="term" value="P:proteolysis"/>
    <property type="evidence" value="ECO:0007669"/>
    <property type="project" value="UniProtKB-KW"/>
</dbReference>
<dbReference type="PANTHER" id="PTHR12411">
    <property type="entry name" value="CYSTEINE PROTEASE FAMILY C1-RELATED"/>
    <property type="match status" value="1"/>
</dbReference>
<gene>
    <name evidence="10" type="primary">LOC100704278</name>
</gene>
<dbReference type="eggNOG" id="KOG1543">
    <property type="taxonomic scope" value="Eukaryota"/>
</dbReference>
<evidence type="ECO:0000256" key="7">
    <source>
        <dbReference type="SAM" id="SignalP"/>
    </source>
</evidence>
<dbReference type="InterPro" id="IPR038765">
    <property type="entry name" value="Papain-like_cys_pep_sf"/>
</dbReference>
<evidence type="ECO:0000256" key="3">
    <source>
        <dbReference type="ARBA" id="ARBA00022801"/>
    </source>
</evidence>
<dbReference type="SMART" id="SM00848">
    <property type="entry name" value="Inhibitor_I29"/>
    <property type="match status" value="1"/>
</dbReference>
<evidence type="ECO:0000256" key="5">
    <source>
        <dbReference type="ARBA" id="ARBA00023145"/>
    </source>
</evidence>
<keyword evidence="2" id="KW-0645">Protease</keyword>
<sequence length="346" mass="38760">QRICVCFTLFLVEMKLLFVVAAVLAVSSCASISLEDMEFHAWKLKFEKSYDSPSEETQRKQIWLSNRKLVLKHNALADLGLKSYHLGMTYFADMENEEYKKLISQGCLGSFNASLPRRGSTFNRLPKGTVLPDTVDWRKKGYVTKVKNQQQCGSCWAFSATGALEGQHFKKTGRLVYLSEQQLVDCSRNFGNRGCDGGWMNNAFKYIKDNGGIQTEASYPYQAMDGLCHYNPNSVGAICNGYVDVSPDEEALKEAVATIGPISIAMDASHESFQLYQSGVYDEHRCNDYYLSHGMLVVGYGTEGGLDYWLIKNSWGLGWGKMGYIKMVRNKRNQCGIATAASYPLV</sequence>
<reference evidence="11" key="1">
    <citation type="submission" date="2012-01" db="EMBL/GenBank/DDBJ databases">
        <title>The Genome Sequence of Oreochromis niloticus (Nile Tilapia).</title>
        <authorList>
            <consortium name="Broad Institute Genome Assembly Team"/>
            <consortium name="Broad Institute Sequencing Platform"/>
            <person name="Di Palma F."/>
            <person name="Johnson J."/>
            <person name="Lander E.S."/>
            <person name="Lindblad-Toh K."/>
        </authorList>
    </citation>
    <scope>NUCLEOTIDE SEQUENCE [LARGE SCALE GENOMIC DNA]</scope>
</reference>
<dbReference type="InterPro" id="IPR025660">
    <property type="entry name" value="Pept_his_AS"/>
</dbReference>
<dbReference type="Pfam" id="PF00112">
    <property type="entry name" value="Peptidase_C1"/>
    <property type="match status" value="1"/>
</dbReference>
<evidence type="ECO:0000259" key="8">
    <source>
        <dbReference type="SMART" id="SM00645"/>
    </source>
</evidence>
<dbReference type="InterPro" id="IPR000668">
    <property type="entry name" value="Peptidase_C1A_C"/>
</dbReference>
<dbReference type="FunCoup" id="I3JBV4">
    <property type="interactions" value="272"/>
</dbReference>
<dbReference type="PROSITE" id="PS00640">
    <property type="entry name" value="THIOL_PROTEASE_ASN"/>
    <property type="match status" value="1"/>
</dbReference>
<dbReference type="AlphaFoldDB" id="I3JBV4"/>
<evidence type="ECO:0000259" key="9">
    <source>
        <dbReference type="SMART" id="SM00848"/>
    </source>
</evidence>
<dbReference type="InterPro" id="IPR013201">
    <property type="entry name" value="Prot_inhib_I29"/>
</dbReference>
<dbReference type="GO" id="GO:0008234">
    <property type="term" value="F:cysteine-type peptidase activity"/>
    <property type="evidence" value="ECO:0007669"/>
    <property type="project" value="UniProtKB-KW"/>
</dbReference>
<keyword evidence="7" id="KW-0732">Signal</keyword>
<protein>
    <submittedName>
        <fullName evidence="10">Cathepsin L1</fullName>
    </submittedName>
</protein>
<accession>I3JBV4</accession>
<dbReference type="PRINTS" id="PR00705">
    <property type="entry name" value="PAPAIN"/>
</dbReference>
<dbReference type="SMART" id="SM00645">
    <property type="entry name" value="Pept_C1"/>
    <property type="match status" value="1"/>
</dbReference>
<evidence type="ECO:0000256" key="4">
    <source>
        <dbReference type="ARBA" id="ARBA00022807"/>
    </source>
</evidence>
<feature type="chain" id="PRO_5025652247" evidence="7">
    <location>
        <begin position="26"/>
        <end position="346"/>
    </location>
</feature>
<dbReference type="GeneTree" id="ENSGT00940000163885"/>
<dbReference type="PROSITE" id="PS00639">
    <property type="entry name" value="THIOL_PROTEASE_HIS"/>
    <property type="match status" value="1"/>
</dbReference>
<dbReference type="InterPro" id="IPR000169">
    <property type="entry name" value="Pept_cys_AS"/>
</dbReference>
<evidence type="ECO:0000256" key="1">
    <source>
        <dbReference type="ARBA" id="ARBA00008455"/>
    </source>
</evidence>
<keyword evidence="6" id="KW-1015">Disulfide bond</keyword>
<dbReference type="Proteomes" id="UP000005207">
    <property type="component" value="Linkage group LG19"/>
</dbReference>
<keyword evidence="4" id="KW-0788">Thiol protease</keyword>